<name>B3TZE3_GERHY</name>
<feature type="domain" description="R" evidence="9">
    <location>
        <begin position="276"/>
        <end position="293"/>
    </location>
</feature>
<dbReference type="GO" id="GO:0005634">
    <property type="term" value="C:nucleus"/>
    <property type="evidence" value="ECO:0007669"/>
    <property type="project" value="UniProtKB-SubCell"/>
</dbReference>
<organism evidence="10">
    <name type="scientific">Gerbera hybrida</name>
    <name type="common">Daisy</name>
    <dbReference type="NCBI Taxonomy" id="18101"/>
    <lineage>
        <taxon>Eukaryota</taxon>
        <taxon>Viridiplantae</taxon>
        <taxon>Streptophyta</taxon>
        <taxon>Embryophyta</taxon>
        <taxon>Tracheophyta</taxon>
        <taxon>Spermatophyta</taxon>
        <taxon>Magnoliopsida</taxon>
        <taxon>eudicotyledons</taxon>
        <taxon>Gunneridae</taxon>
        <taxon>Pentapetalae</taxon>
        <taxon>asterids</taxon>
        <taxon>campanulids</taxon>
        <taxon>Asterales</taxon>
        <taxon>Asteraceae</taxon>
        <taxon>Mutisioideae</taxon>
        <taxon>Mutisieae</taxon>
        <taxon>Gerbera</taxon>
    </lineage>
</organism>
<keyword evidence="2" id="KW-0217">Developmental protein</keyword>
<protein>
    <submittedName>
        <fullName evidence="10">CYCLOIDEA-like 1</fullName>
    </submittedName>
</protein>
<reference evidence="10" key="2">
    <citation type="submission" date="2008-01" db="EMBL/GenBank/DDBJ databases">
        <authorList>
            <person name="Laitinen R.A.E."/>
            <person name="Tahtiharju S."/>
            <person name="Elomaa P."/>
        </authorList>
    </citation>
    <scope>NUCLEOTIDE SEQUENCE</scope>
</reference>
<reference evidence="10" key="1">
    <citation type="journal article" date="2008" name="Proc. Natl. Acad. Sci. U.S.A.">
        <title>A TCP domain transcription factor controls flower type specification along the radial axis of the Gerbera (Asteraceae) inflorescence.</title>
        <authorList>
            <person name="Broholm S.K."/>
            <person name="Tahtiharju S."/>
            <person name="Laitinen R.A."/>
            <person name="Albert V.A."/>
            <person name="Teeri T.H."/>
            <person name="Elomaa P."/>
        </authorList>
    </citation>
    <scope>NUCLEOTIDE SEQUENCE</scope>
</reference>
<feature type="domain" description="TCP" evidence="8">
    <location>
        <begin position="139"/>
        <end position="197"/>
    </location>
</feature>
<dbReference type="EMBL" id="EU429302">
    <property type="protein sequence ID" value="ACC54346.1"/>
    <property type="molecule type" value="mRNA"/>
</dbReference>
<evidence type="ECO:0000256" key="1">
    <source>
        <dbReference type="ARBA" id="ARBA00004123"/>
    </source>
</evidence>
<keyword evidence="3" id="KW-0805">Transcription regulation</keyword>
<gene>
    <name evidence="10" type="primary">CYC1</name>
</gene>
<evidence type="ECO:0000256" key="7">
    <source>
        <dbReference type="SAM" id="MobiDB-lite"/>
    </source>
</evidence>
<dbReference type="AlphaFoldDB" id="B3TZE3"/>
<comment type="subcellular location">
    <subcellularLocation>
        <location evidence="1">Nucleus</location>
    </subcellularLocation>
</comment>
<dbReference type="PANTHER" id="PTHR31072:SF148">
    <property type="entry name" value="TRANSCRIPTION FACTOR, TCP-RELATED"/>
    <property type="match status" value="1"/>
</dbReference>
<dbReference type="PROSITE" id="PS51369">
    <property type="entry name" value="TCP"/>
    <property type="match status" value="1"/>
</dbReference>
<evidence type="ECO:0000256" key="6">
    <source>
        <dbReference type="ARBA" id="ARBA00023242"/>
    </source>
</evidence>
<evidence type="ECO:0000256" key="2">
    <source>
        <dbReference type="ARBA" id="ARBA00022473"/>
    </source>
</evidence>
<dbReference type="GO" id="GO:0003700">
    <property type="term" value="F:DNA-binding transcription factor activity"/>
    <property type="evidence" value="ECO:0007669"/>
    <property type="project" value="InterPro"/>
</dbReference>
<evidence type="ECO:0000256" key="4">
    <source>
        <dbReference type="ARBA" id="ARBA00023125"/>
    </source>
</evidence>
<dbReference type="GO" id="GO:0043565">
    <property type="term" value="F:sequence-specific DNA binding"/>
    <property type="evidence" value="ECO:0007669"/>
    <property type="project" value="TreeGrafter"/>
</dbReference>
<dbReference type="GO" id="GO:2000032">
    <property type="term" value="P:regulation of secondary shoot formation"/>
    <property type="evidence" value="ECO:0007669"/>
    <property type="project" value="TreeGrafter"/>
</dbReference>
<dbReference type="InterPro" id="IPR005333">
    <property type="entry name" value="Transcription_factor_TCP"/>
</dbReference>
<keyword evidence="5" id="KW-0804">Transcription</keyword>
<dbReference type="PANTHER" id="PTHR31072">
    <property type="entry name" value="TRANSCRIPTION FACTOR TCP4-RELATED"/>
    <property type="match status" value="1"/>
</dbReference>
<feature type="compositionally biased region" description="Basic and acidic residues" evidence="7">
    <location>
        <begin position="144"/>
        <end position="153"/>
    </location>
</feature>
<dbReference type="Pfam" id="PF03634">
    <property type="entry name" value="TCP"/>
    <property type="match status" value="1"/>
</dbReference>
<dbReference type="PROSITE" id="PS51370">
    <property type="entry name" value="R"/>
    <property type="match status" value="1"/>
</dbReference>
<evidence type="ECO:0000259" key="9">
    <source>
        <dbReference type="PROSITE" id="PS51370"/>
    </source>
</evidence>
<sequence length="389" mass="44818">MYSSSNTNGNTSSTSSNQPKTSFFCNYNNEYHSKPSQEHYHPPSSSSFHFHYPHYTPLEDEAIFRELFLQQQTFSNDHNYQNTVVVAHEQQPCKTTTNLQCTMEKCSYNKGKYVTNDGEDHFNSHQFLKNSGLTKRSSKKDRHSKIDTARGPRDRRMRLSLDVAKQFFRLQDMLGFDKASNTVEWLLMKSKAAIHYLLPQQLNKSCSLMCVSNSASSASECEVLSGIDDQSMEKTGDDLVITMDKVKSSYCSGNIEKKRVVRGVRRSAYIDHSLAKETRERARARARKRTNEKRNNKLGWDQYPCLDHGMDQNLNRLGSWIPFVENQVQTNDQPENRSSHFQWKQGVVGDNSSVMTGNWSPSFLFNNQHNAGPSHEHQFRDFQILGKPW</sequence>
<dbReference type="InterPro" id="IPR017887">
    <property type="entry name" value="TF_TCP_subgr"/>
</dbReference>
<dbReference type="InterPro" id="IPR017888">
    <property type="entry name" value="CYC/TB1_R_domain"/>
</dbReference>
<evidence type="ECO:0000256" key="5">
    <source>
        <dbReference type="ARBA" id="ARBA00023163"/>
    </source>
</evidence>
<evidence type="ECO:0000259" key="8">
    <source>
        <dbReference type="PROSITE" id="PS51369"/>
    </source>
</evidence>
<accession>B3TZE3</accession>
<keyword evidence="6" id="KW-0539">Nucleus</keyword>
<evidence type="ECO:0000256" key="3">
    <source>
        <dbReference type="ARBA" id="ARBA00023015"/>
    </source>
</evidence>
<evidence type="ECO:0000313" key="10">
    <source>
        <dbReference type="EMBL" id="ACC54346.1"/>
    </source>
</evidence>
<proteinExistence type="evidence at transcript level"/>
<keyword evidence="4" id="KW-0238">DNA-binding</keyword>
<feature type="region of interest" description="Disordered" evidence="7">
    <location>
        <begin position="133"/>
        <end position="153"/>
    </location>
</feature>